<sequence>MHNQVVVDCSATHHMFNSPKFFPNLFEKIQSKVATGDSQSNLLAHGIGNAELKCNGQILHLKNCLFVPKLKCNLICMLELFKDQLTIQQTDNSFSLSSKEKVLLQGEICNRLMYITYDLPQTFLTLGDGNLWHCRLGHPGRAVLKNLARYPLDTIHIDLPGPITPESVSGFRFLITIVDQATLFKIIKFLKRKSNSFDQFVITKNYIENWHNRPSKKLVSHRGGEFLNQKFKNLSNECGFTHIFSPPETPEHNGYAKRANRTVLEKARCLMNHSNLPNQYWAEAISTAVFLYNLSPTPSRGNKSPYVLWTNTPAKLTRLQPFGCQAVIHNLKRQRDWKLAPPGQDGVLLGFEYDNTAYRILRLSDLTVVVTRNVTFNEKVFPAIANGKTSPFWHITGEPHENKAPDPMAKPIESSTFGNTQIMDNEHLNCHEEPTSEPDTESSSTPGSSLPSCRLEWSDQQQSENNIQLRVIGPRHPTLINSDVDPTHILPYSRRARAFVMTSNIAPRTYCLALQCKDKTKWMTAIERELSEMNKLKLWDIVELKSDYKLVGMTWVFKVKKDHLHHTIEHKAHLCTQGFTQTPGIDFKKTYAPTG</sequence>
<comment type="caution">
    <text evidence="10">The sequence shown here is derived from an EMBL/GenBank/DDBJ whole genome shotgun (WGS) entry which is preliminary data.</text>
</comment>
<feature type="region of interest" description="Disordered" evidence="8">
    <location>
        <begin position="430"/>
        <end position="453"/>
    </location>
</feature>
<dbReference type="PROSITE" id="PS50994">
    <property type="entry name" value="INTEGRASE"/>
    <property type="match status" value="1"/>
</dbReference>
<dbReference type="SUPFAM" id="SSF53098">
    <property type="entry name" value="Ribonuclease H-like"/>
    <property type="match status" value="1"/>
</dbReference>
<evidence type="ECO:0000256" key="2">
    <source>
        <dbReference type="ARBA" id="ARBA00022670"/>
    </source>
</evidence>
<dbReference type="AlphaFoldDB" id="A0A9Q3BNG3"/>
<evidence type="ECO:0000256" key="7">
    <source>
        <dbReference type="ARBA" id="ARBA00049244"/>
    </source>
</evidence>
<dbReference type="GO" id="GO:0005634">
    <property type="term" value="C:nucleus"/>
    <property type="evidence" value="ECO:0007669"/>
    <property type="project" value="UniProtKB-ARBA"/>
</dbReference>
<protein>
    <recommendedName>
        <fullName evidence="9">Integrase catalytic domain-containing protein</fullName>
    </recommendedName>
</protein>
<reference evidence="10" key="1">
    <citation type="submission" date="2021-03" db="EMBL/GenBank/DDBJ databases">
        <title>Draft genome sequence of rust myrtle Austropuccinia psidii MF-1, a brazilian biotype.</title>
        <authorList>
            <person name="Quecine M.C."/>
            <person name="Pachon D.M.R."/>
            <person name="Bonatelli M.L."/>
            <person name="Correr F.H."/>
            <person name="Franceschini L.M."/>
            <person name="Leite T.F."/>
            <person name="Margarido G.R.A."/>
            <person name="Almeida C.A."/>
            <person name="Ferrarezi J.A."/>
            <person name="Labate C.A."/>
        </authorList>
    </citation>
    <scope>NUCLEOTIDE SEQUENCE</scope>
    <source>
        <strain evidence="10">MF-1</strain>
    </source>
</reference>
<dbReference type="InterPro" id="IPR057670">
    <property type="entry name" value="SH3_retrovirus"/>
</dbReference>
<evidence type="ECO:0000313" key="10">
    <source>
        <dbReference type="EMBL" id="MBW0468378.1"/>
    </source>
</evidence>
<dbReference type="GO" id="GO:0046872">
    <property type="term" value="F:metal ion binding"/>
    <property type="evidence" value="ECO:0007669"/>
    <property type="project" value="UniProtKB-KW"/>
</dbReference>
<name>A0A9Q3BNG3_9BASI</name>
<evidence type="ECO:0000256" key="8">
    <source>
        <dbReference type="SAM" id="MobiDB-lite"/>
    </source>
</evidence>
<dbReference type="Proteomes" id="UP000765509">
    <property type="component" value="Unassembled WGS sequence"/>
</dbReference>
<comment type="catalytic activity">
    <reaction evidence="6">
        <text>DNA(n) + a 2'-deoxyribonucleoside 5'-triphosphate = DNA(n+1) + diphosphate</text>
        <dbReference type="Rhea" id="RHEA:22508"/>
        <dbReference type="Rhea" id="RHEA-COMP:17339"/>
        <dbReference type="Rhea" id="RHEA-COMP:17340"/>
        <dbReference type="ChEBI" id="CHEBI:33019"/>
        <dbReference type="ChEBI" id="CHEBI:61560"/>
        <dbReference type="ChEBI" id="CHEBI:173112"/>
        <dbReference type="EC" id="2.7.7.49"/>
    </reaction>
</comment>
<dbReference type="InterPro" id="IPR001584">
    <property type="entry name" value="Integrase_cat-core"/>
</dbReference>
<keyword evidence="1" id="KW-0815">Transposition</keyword>
<dbReference type="EMBL" id="AVOT02001849">
    <property type="protein sequence ID" value="MBW0468378.1"/>
    <property type="molecule type" value="Genomic_DNA"/>
</dbReference>
<evidence type="ECO:0000256" key="1">
    <source>
        <dbReference type="ARBA" id="ARBA00022578"/>
    </source>
</evidence>
<evidence type="ECO:0000256" key="3">
    <source>
        <dbReference type="ARBA" id="ARBA00022723"/>
    </source>
</evidence>
<dbReference type="InterPro" id="IPR012337">
    <property type="entry name" value="RNaseH-like_sf"/>
</dbReference>
<evidence type="ECO:0000256" key="5">
    <source>
        <dbReference type="ARBA" id="ARBA00022884"/>
    </source>
</evidence>
<proteinExistence type="predicted"/>
<dbReference type="GO" id="GO:0003723">
    <property type="term" value="F:RNA binding"/>
    <property type="evidence" value="ECO:0007669"/>
    <property type="project" value="UniProtKB-KW"/>
</dbReference>
<dbReference type="PANTHER" id="PTHR42648">
    <property type="entry name" value="TRANSPOSASE, PUTATIVE-RELATED"/>
    <property type="match status" value="1"/>
</dbReference>
<dbReference type="InterPro" id="IPR036397">
    <property type="entry name" value="RNaseH_sf"/>
</dbReference>
<accession>A0A9Q3BNG3</accession>
<evidence type="ECO:0000256" key="4">
    <source>
        <dbReference type="ARBA" id="ARBA00022801"/>
    </source>
</evidence>
<organism evidence="10 11">
    <name type="scientific">Austropuccinia psidii MF-1</name>
    <dbReference type="NCBI Taxonomy" id="1389203"/>
    <lineage>
        <taxon>Eukaryota</taxon>
        <taxon>Fungi</taxon>
        <taxon>Dikarya</taxon>
        <taxon>Basidiomycota</taxon>
        <taxon>Pucciniomycotina</taxon>
        <taxon>Pucciniomycetes</taxon>
        <taxon>Pucciniales</taxon>
        <taxon>Sphaerophragmiaceae</taxon>
        <taxon>Austropuccinia</taxon>
    </lineage>
</organism>
<dbReference type="GO" id="GO:0003887">
    <property type="term" value="F:DNA-directed DNA polymerase activity"/>
    <property type="evidence" value="ECO:0007669"/>
    <property type="project" value="UniProtKB-EC"/>
</dbReference>
<keyword evidence="4" id="KW-0378">Hydrolase</keyword>
<keyword evidence="3" id="KW-0479">Metal-binding</keyword>
<keyword evidence="11" id="KW-1185">Reference proteome</keyword>
<comment type="catalytic activity">
    <reaction evidence="7">
        <text>DNA(n) + a 2'-deoxyribonucleoside 5'-triphosphate = DNA(n+1) + diphosphate</text>
        <dbReference type="Rhea" id="RHEA:22508"/>
        <dbReference type="Rhea" id="RHEA-COMP:17339"/>
        <dbReference type="Rhea" id="RHEA-COMP:17340"/>
        <dbReference type="ChEBI" id="CHEBI:33019"/>
        <dbReference type="ChEBI" id="CHEBI:61560"/>
        <dbReference type="ChEBI" id="CHEBI:173112"/>
        <dbReference type="EC" id="2.7.7.7"/>
    </reaction>
</comment>
<dbReference type="Gene3D" id="3.30.420.10">
    <property type="entry name" value="Ribonuclease H-like superfamily/Ribonuclease H"/>
    <property type="match status" value="1"/>
</dbReference>
<keyword evidence="2" id="KW-0645">Protease</keyword>
<dbReference type="GO" id="GO:0015074">
    <property type="term" value="P:DNA integration"/>
    <property type="evidence" value="ECO:0007669"/>
    <property type="project" value="InterPro"/>
</dbReference>
<feature type="compositionally biased region" description="Low complexity" evidence="8">
    <location>
        <begin position="441"/>
        <end position="452"/>
    </location>
</feature>
<dbReference type="GO" id="GO:0032196">
    <property type="term" value="P:transposition"/>
    <property type="evidence" value="ECO:0007669"/>
    <property type="project" value="UniProtKB-KW"/>
</dbReference>
<dbReference type="InterPro" id="IPR039537">
    <property type="entry name" value="Retrotran_Ty1/copia-like"/>
</dbReference>
<dbReference type="InterPro" id="IPR013103">
    <property type="entry name" value="RVT_2"/>
</dbReference>
<dbReference type="Pfam" id="PF22936">
    <property type="entry name" value="Pol_BBD"/>
    <property type="match status" value="1"/>
</dbReference>
<dbReference type="InterPro" id="IPR054722">
    <property type="entry name" value="PolX-like_BBD"/>
</dbReference>
<dbReference type="GO" id="GO:0006508">
    <property type="term" value="P:proteolysis"/>
    <property type="evidence" value="ECO:0007669"/>
    <property type="project" value="UniProtKB-KW"/>
</dbReference>
<dbReference type="GO" id="GO:0003964">
    <property type="term" value="F:RNA-directed DNA polymerase activity"/>
    <property type="evidence" value="ECO:0007669"/>
    <property type="project" value="UniProtKB-EC"/>
</dbReference>
<dbReference type="GO" id="GO:0008233">
    <property type="term" value="F:peptidase activity"/>
    <property type="evidence" value="ECO:0007669"/>
    <property type="project" value="UniProtKB-KW"/>
</dbReference>
<evidence type="ECO:0000256" key="6">
    <source>
        <dbReference type="ARBA" id="ARBA00048173"/>
    </source>
</evidence>
<dbReference type="Pfam" id="PF25597">
    <property type="entry name" value="SH3_retrovirus"/>
    <property type="match status" value="1"/>
</dbReference>
<evidence type="ECO:0000259" key="9">
    <source>
        <dbReference type="PROSITE" id="PS50994"/>
    </source>
</evidence>
<feature type="domain" description="Integrase catalytic" evidence="9">
    <location>
        <begin position="147"/>
        <end position="313"/>
    </location>
</feature>
<dbReference type="OrthoDB" id="2506005at2759"/>
<dbReference type="PANTHER" id="PTHR42648:SF18">
    <property type="entry name" value="RETROTRANSPOSON, UNCLASSIFIED-LIKE PROTEIN"/>
    <property type="match status" value="1"/>
</dbReference>
<keyword evidence="5" id="KW-0694">RNA-binding</keyword>
<gene>
    <name evidence="10" type="ORF">O181_008093</name>
</gene>
<evidence type="ECO:0000313" key="11">
    <source>
        <dbReference type="Proteomes" id="UP000765509"/>
    </source>
</evidence>
<dbReference type="Pfam" id="PF07727">
    <property type="entry name" value="RVT_2"/>
    <property type="match status" value="1"/>
</dbReference>